<dbReference type="EMBL" id="KZ305037">
    <property type="protein sequence ID" value="PIA42874.1"/>
    <property type="molecule type" value="Genomic_DNA"/>
</dbReference>
<keyword evidence="2 5" id="KW-0863">Zinc-finger</keyword>
<evidence type="ECO:0000256" key="5">
    <source>
        <dbReference type="PROSITE-ProRule" id="PRU00723"/>
    </source>
</evidence>
<dbReference type="PROSITE" id="PS50103">
    <property type="entry name" value="ZF_C3H1"/>
    <property type="match status" value="1"/>
</dbReference>
<keyword evidence="8" id="KW-1185">Reference proteome</keyword>
<evidence type="ECO:0000256" key="3">
    <source>
        <dbReference type="ARBA" id="ARBA00022833"/>
    </source>
</evidence>
<evidence type="ECO:0000256" key="4">
    <source>
        <dbReference type="ARBA" id="ARBA00023125"/>
    </source>
</evidence>
<dbReference type="InterPro" id="IPR000571">
    <property type="entry name" value="Znf_CCCH"/>
</dbReference>
<evidence type="ECO:0000313" key="8">
    <source>
        <dbReference type="Proteomes" id="UP000230069"/>
    </source>
</evidence>
<keyword evidence="3 5" id="KW-0862">Zinc</keyword>
<sequence>MNNPLYDEFNISVYDFKCDDFYMYEFKVRRCGLNRSHDWTECPFAHPGEKAQRRDPKKFYYSGDPCPDFRGGICKKGNACEYAHGVFECWLHPARYRTQWCKDGTSCCRSVCFFAHTYQQLRLTAASPSICKDLLSQHSSKSPKGCSLLFSTTSSTLTSPALSSSSNASLVDDMLLTLRTLQLNRKVGYYMGQPYFDNNLPETQVRDPIMYETEHDFWQEEPVMERVESGKYLRAEIYEKLSKQNSLRVS</sequence>
<dbReference type="OrthoDB" id="410307at2759"/>
<dbReference type="InParanoid" id="A0A2G5DH94"/>
<keyword evidence="4" id="KW-0238">DNA-binding</keyword>
<evidence type="ECO:0000256" key="2">
    <source>
        <dbReference type="ARBA" id="ARBA00022771"/>
    </source>
</evidence>
<feature type="domain" description="C3H1-type" evidence="6">
    <location>
        <begin position="60"/>
        <end position="87"/>
    </location>
</feature>
<gene>
    <name evidence="7" type="ORF">AQUCO_02000374v1</name>
</gene>
<evidence type="ECO:0000313" key="7">
    <source>
        <dbReference type="EMBL" id="PIA42874.1"/>
    </source>
</evidence>
<dbReference type="AlphaFoldDB" id="A0A2G5DH94"/>
<dbReference type="Pfam" id="PF25512">
    <property type="entry name" value="zf-CCCH_AtC3H23"/>
    <property type="match status" value="1"/>
</dbReference>
<dbReference type="InterPro" id="IPR045234">
    <property type="entry name" value="Unkempt-like"/>
</dbReference>
<dbReference type="Gene3D" id="3.30.1370.210">
    <property type="match status" value="1"/>
</dbReference>
<organism evidence="7 8">
    <name type="scientific">Aquilegia coerulea</name>
    <name type="common">Rocky mountain columbine</name>
    <dbReference type="NCBI Taxonomy" id="218851"/>
    <lineage>
        <taxon>Eukaryota</taxon>
        <taxon>Viridiplantae</taxon>
        <taxon>Streptophyta</taxon>
        <taxon>Embryophyta</taxon>
        <taxon>Tracheophyta</taxon>
        <taxon>Spermatophyta</taxon>
        <taxon>Magnoliopsida</taxon>
        <taxon>Ranunculales</taxon>
        <taxon>Ranunculaceae</taxon>
        <taxon>Thalictroideae</taxon>
        <taxon>Aquilegia</taxon>
    </lineage>
</organism>
<accession>A0A2G5DH94</accession>
<evidence type="ECO:0000259" key="6">
    <source>
        <dbReference type="PROSITE" id="PS50103"/>
    </source>
</evidence>
<dbReference type="Pfam" id="PF00642">
    <property type="entry name" value="zf-CCCH"/>
    <property type="match status" value="1"/>
</dbReference>
<proteinExistence type="predicted"/>
<name>A0A2G5DH94_AQUCA</name>
<dbReference type="SMART" id="SM00356">
    <property type="entry name" value="ZnF_C3H1"/>
    <property type="match status" value="1"/>
</dbReference>
<dbReference type="GO" id="GO:0008270">
    <property type="term" value="F:zinc ion binding"/>
    <property type="evidence" value="ECO:0007669"/>
    <property type="project" value="UniProtKB-KW"/>
</dbReference>
<dbReference type="InterPro" id="IPR057444">
    <property type="entry name" value="Znf-CCCH_AtC3H23-like"/>
</dbReference>
<dbReference type="PANTHER" id="PTHR14493">
    <property type="entry name" value="UNKEMPT FAMILY MEMBER"/>
    <property type="match status" value="1"/>
</dbReference>
<dbReference type="Proteomes" id="UP000230069">
    <property type="component" value="Unassembled WGS sequence"/>
</dbReference>
<dbReference type="PANTHER" id="PTHR14493:SF155">
    <property type="entry name" value="ZINC FINGER CCCH DOMAIN-CONTAINING PROTEIN 20"/>
    <property type="match status" value="1"/>
</dbReference>
<keyword evidence="1 5" id="KW-0479">Metal-binding</keyword>
<evidence type="ECO:0000256" key="1">
    <source>
        <dbReference type="ARBA" id="ARBA00022723"/>
    </source>
</evidence>
<reference evidence="7 8" key="1">
    <citation type="submission" date="2017-09" db="EMBL/GenBank/DDBJ databases">
        <title>WGS assembly of Aquilegia coerulea Goldsmith.</title>
        <authorList>
            <person name="Hodges S."/>
            <person name="Kramer E."/>
            <person name="Nordborg M."/>
            <person name="Tomkins J."/>
            <person name="Borevitz J."/>
            <person name="Derieg N."/>
            <person name="Yan J."/>
            <person name="Mihaltcheva S."/>
            <person name="Hayes R.D."/>
            <person name="Rokhsar D."/>
        </authorList>
    </citation>
    <scope>NUCLEOTIDE SEQUENCE [LARGE SCALE GENOMIC DNA]</scope>
    <source>
        <strain evidence="8">cv. Goldsmith</strain>
    </source>
</reference>
<protein>
    <recommendedName>
        <fullName evidence="6">C3H1-type domain-containing protein</fullName>
    </recommendedName>
</protein>
<feature type="zinc finger region" description="C3H1-type" evidence="5">
    <location>
        <begin position="60"/>
        <end position="87"/>
    </location>
</feature>
<dbReference type="GO" id="GO:0003677">
    <property type="term" value="F:DNA binding"/>
    <property type="evidence" value="ECO:0007669"/>
    <property type="project" value="UniProtKB-KW"/>
</dbReference>